<dbReference type="CDD" id="cd17873">
    <property type="entry name" value="FlhF"/>
    <property type="match status" value="1"/>
</dbReference>
<proteinExistence type="inferred from homology"/>
<feature type="domain" description="AAA+ ATPase" evidence="14">
    <location>
        <begin position="145"/>
        <end position="338"/>
    </location>
</feature>
<keyword evidence="4" id="KW-0813">Transport</keyword>
<dbReference type="RefSeq" id="WP_115791681.1">
    <property type="nucleotide sequence ID" value="NZ_QSLN01000001.1"/>
</dbReference>
<accession>A0A3D8P7M3</accession>
<keyword evidence="11" id="KW-1006">Bacterial flagellum protein export</keyword>
<keyword evidence="6" id="KW-0547">Nucleotide-binding</keyword>
<keyword evidence="16" id="KW-0969">Cilium</keyword>
<gene>
    <name evidence="16" type="ORF">DXX99_01155</name>
</gene>
<evidence type="ECO:0000259" key="15">
    <source>
        <dbReference type="SMART" id="SM00962"/>
    </source>
</evidence>
<dbReference type="GO" id="GO:0015031">
    <property type="term" value="P:protein transport"/>
    <property type="evidence" value="ECO:0007669"/>
    <property type="project" value="UniProtKB-KW"/>
</dbReference>
<keyword evidence="5" id="KW-1003">Cell membrane</keyword>
<dbReference type="EMBL" id="QSLN01000001">
    <property type="protein sequence ID" value="RDV84687.1"/>
    <property type="molecule type" value="Genomic_DNA"/>
</dbReference>
<comment type="subcellular location">
    <subcellularLocation>
        <location evidence="1">Cell membrane</location>
        <topology evidence="1">Peripheral membrane protein</topology>
        <orientation evidence="1">Cytoplasmic side</orientation>
    </subcellularLocation>
</comment>
<dbReference type="GO" id="GO:0005886">
    <property type="term" value="C:plasma membrane"/>
    <property type="evidence" value="ECO:0007669"/>
    <property type="project" value="UniProtKB-SubCell"/>
</dbReference>
<keyword evidence="10" id="KW-0472">Membrane</keyword>
<evidence type="ECO:0000259" key="14">
    <source>
        <dbReference type="SMART" id="SM00382"/>
    </source>
</evidence>
<dbReference type="InterPro" id="IPR047040">
    <property type="entry name" value="FlhF__GTPase_dom"/>
</dbReference>
<protein>
    <recommendedName>
        <fullName evidence="3">Flagellar biosynthesis protein FlhF</fullName>
    </recommendedName>
    <alternativeName>
        <fullName evidence="13">Flagella-associated GTP-binding protein</fullName>
    </alternativeName>
</protein>
<evidence type="ECO:0000313" key="16">
    <source>
        <dbReference type="EMBL" id="RDV84687.1"/>
    </source>
</evidence>
<evidence type="ECO:0000256" key="1">
    <source>
        <dbReference type="ARBA" id="ARBA00004413"/>
    </source>
</evidence>
<keyword evidence="7" id="KW-1005">Bacterial flagellum biogenesis</keyword>
<dbReference type="GO" id="GO:0003924">
    <property type="term" value="F:GTPase activity"/>
    <property type="evidence" value="ECO:0007669"/>
    <property type="project" value="InterPro"/>
</dbReference>
<evidence type="ECO:0000256" key="2">
    <source>
        <dbReference type="ARBA" id="ARBA00008531"/>
    </source>
</evidence>
<dbReference type="Proteomes" id="UP000256329">
    <property type="component" value="Unassembled WGS sequence"/>
</dbReference>
<evidence type="ECO:0000256" key="12">
    <source>
        <dbReference type="ARBA" id="ARBA00025337"/>
    </source>
</evidence>
<comment type="function">
    <text evidence="12">Necessary for flagellar biosynthesis. May be involved in translocation of the flagellum.</text>
</comment>
<keyword evidence="16" id="KW-0282">Flagellum</keyword>
<dbReference type="GO" id="GO:0005047">
    <property type="term" value="F:signal recognition particle binding"/>
    <property type="evidence" value="ECO:0007669"/>
    <property type="project" value="TreeGrafter"/>
</dbReference>
<comment type="similarity">
    <text evidence="2">Belongs to the GTP-binding SRP family.</text>
</comment>
<evidence type="ECO:0000313" key="17">
    <source>
        <dbReference type="Proteomes" id="UP000256329"/>
    </source>
</evidence>
<keyword evidence="16" id="KW-0966">Cell projection</keyword>
<evidence type="ECO:0000256" key="13">
    <source>
        <dbReference type="ARBA" id="ARBA00030866"/>
    </source>
</evidence>
<evidence type="ECO:0000256" key="9">
    <source>
        <dbReference type="ARBA" id="ARBA00023134"/>
    </source>
</evidence>
<dbReference type="PANTHER" id="PTHR43134">
    <property type="entry name" value="SIGNAL RECOGNITION PARTICLE RECEPTOR SUBUNIT ALPHA"/>
    <property type="match status" value="1"/>
</dbReference>
<evidence type="ECO:0000256" key="10">
    <source>
        <dbReference type="ARBA" id="ARBA00023136"/>
    </source>
</evidence>
<sequence>MRVKKYRVRDMQEALNLIRRDLGPDAVIISTRRVRGLPRFWESSLEVVAAVDDRQPPPSLESRLERELQEVKSLIHRLARLGRNGEDDHLPPQVRRWQECLAALEVEDELIGLILQRLEGAGDEVMALEERIMDLVAPLYSRAEVARVFALVGPTGVGKTTTLAKLAARLSLYQHRRVVLITIDTYRIGAVEQLRTYAEVMGVPFGVAMTPAELRTILERYPEADHFLVDTVGRPGRRWEEIAELKEFLAVLPPPRDVGLVLSLNTRYRDLVRTAEAFRGLDPNLLIFTKLDETDSWGPMLNLVYRLKLPALYVTTGQSVPDDIEHLSPRRLARLLIEGGERHVRPGAQA</sequence>
<evidence type="ECO:0000256" key="7">
    <source>
        <dbReference type="ARBA" id="ARBA00022795"/>
    </source>
</evidence>
<dbReference type="InterPro" id="IPR000897">
    <property type="entry name" value="SRP54_GTPase_dom"/>
</dbReference>
<dbReference type="Gene3D" id="3.40.50.300">
    <property type="entry name" value="P-loop containing nucleotide triphosphate hydrolases"/>
    <property type="match status" value="1"/>
</dbReference>
<dbReference type="Pfam" id="PF00448">
    <property type="entry name" value="SRP54"/>
    <property type="match status" value="1"/>
</dbReference>
<comment type="caution">
    <text evidence="16">The sequence shown here is derived from an EMBL/GenBank/DDBJ whole genome shotgun (WGS) entry which is preliminary data.</text>
</comment>
<dbReference type="GO" id="GO:0006614">
    <property type="term" value="P:SRP-dependent cotranslational protein targeting to membrane"/>
    <property type="evidence" value="ECO:0007669"/>
    <property type="project" value="InterPro"/>
</dbReference>
<dbReference type="FunFam" id="3.40.50.300:FF:000695">
    <property type="entry name" value="Flagellar biosynthesis regulator FlhF"/>
    <property type="match status" value="1"/>
</dbReference>
<dbReference type="InterPro" id="IPR003593">
    <property type="entry name" value="AAA+_ATPase"/>
</dbReference>
<evidence type="ECO:0000256" key="5">
    <source>
        <dbReference type="ARBA" id="ARBA00022475"/>
    </source>
</evidence>
<dbReference type="Gene3D" id="1.20.120.1380">
    <property type="entry name" value="Flagellar FlhF biosynthesis protein, N domain"/>
    <property type="match status" value="1"/>
</dbReference>
<keyword evidence="8" id="KW-0653">Protein transport</keyword>
<dbReference type="AlphaFoldDB" id="A0A3D8P7M3"/>
<dbReference type="SMART" id="SM00962">
    <property type="entry name" value="SRP54"/>
    <property type="match status" value="1"/>
</dbReference>
<dbReference type="GO" id="GO:0005525">
    <property type="term" value="F:GTP binding"/>
    <property type="evidence" value="ECO:0007669"/>
    <property type="project" value="UniProtKB-KW"/>
</dbReference>
<dbReference type="SUPFAM" id="SSF52540">
    <property type="entry name" value="P-loop containing nucleoside triphosphate hydrolases"/>
    <property type="match status" value="1"/>
</dbReference>
<evidence type="ECO:0000256" key="6">
    <source>
        <dbReference type="ARBA" id="ARBA00022741"/>
    </source>
</evidence>
<evidence type="ECO:0000256" key="11">
    <source>
        <dbReference type="ARBA" id="ARBA00023225"/>
    </source>
</evidence>
<dbReference type="SMART" id="SM00382">
    <property type="entry name" value="AAA"/>
    <property type="match status" value="1"/>
</dbReference>
<name>A0A3D8P7M3_9THEO</name>
<dbReference type="OrthoDB" id="9778554at2"/>
<reference evidence="16 17" key="1">
    <citation type="submission" date="2018-08" db="EMBL/GenBank/DDBJ databases">
        <title>Form III RuBisCO-mediated autotrophy in Thermodesulfobium bacteria.</title>
        <authorList>
            <person name="Toshchakov S.V."/>
            <person name="Kublanov I.V."/>
            <person name="Frolov E."/>
            <person name="Bonch-Osmolovskaya E.A."/>
            <person name="Tourova T.P."/>
            <person name="Chernych N.A."/>
            <person name="Lebedinsky A.V."/>
        </authorList>
    </citation>
    <scope>NUCLEOTIDE SEQUENCE [LARGE SCALE GENOMIC DNA]</scope>
    <source>
        <strain evidence="16 17">SR</strain>
    </source>
</reference>
<evidence type="ECO:0000256" key="4">
    <source>
        <dbReference type="ARBA" id="ARBA00022448"/>
    </source>
</evidence>
<dbReference type="PANTHER" id="PTHR43134:SF3">
    <property type="entry name" value="FLAGELLAR BIOSYNTHESIS PROTEIN FLHF"/>
    <property type="match status" value="1"/>
</dbReference>
<evidence type="ECO:0000256" key="3">
    <source>
        <dbReference type="ARBA" id="ARBA00014919"/>
    </source>
</evidence>
<evidence type="ECO:0000256" key="8">
    <source>
        <dbReference type="ARBA" id="ARBA00022927"/>
    </source>
</evidence>
<dbReference type="InterPro" id="IPR027417">
    <property type="entry name" value="P-loop_NTPase"/>
</dbReference>
<dbReference type="GO" id="GO:0044781">
    <property type="term" value="P:bacterial-type flagellum organization"/>
    <property type="evidence" value="ECO:0007669"/>
    <property type="project" value="UniProtKB-KW"/>
</dbReference>
<organism evidence="16 17">
    <name type="scientific">Ammonifex thiophilus</name>
    <dbReference type="NCBI Taxonomy" id="444093"/>
    <lineage>
        <taxon>Bacteria</taxon>
        <taxon>Bacillati</taxon>
        <taxon>Bacillota</taxon>
        <taxon>Clostridia</taxon>
        <taxon>Thermoanaerobacterales</taxon>
        <taxon>Thermoanaerobacteraceae</taxon>
        <taxon>Ammonifex</taxon>
    </lineage>
</organism>
<feature type="domain" description="SRP54-type proteins GTP-binding" evidence="15">
    <location>
        <begin position="146"/>
        <end position="338"/>
    </location>
</feature>
<keyword evidence="9" id="KW-0342">GTP-binding</keyword>
<keyword evidence="17" id="KW-1185">Reference proteome</keyword>